<dbReference type="PANTHER" id="PTHR24136">
    <property type="entry name" value="SOWAH (DROSOPHILA) HOMOLOG"/>
    <property type="match status" value="1"/>
</dbReference>
<dbReference type="PROSITE" id="PS50088">
    <property type="entry name" value="ANK_REPEAT"/>
    <property type="match status" value="3"/>
</dbReference>
<dbReference type="AlphaFoldDB" id="A0A7N2M7Q7"/>
<accession>A0A7N2M7Q7</accession>
<dbReference type="FunCoup" id="A0A7N2M7Q7">
    <property type="interactions" value="1568"/>
</dbReference>
<feature type="region of interest" description="Disordered" evidence="5">
    <location>
        <begin position="60"/>
        <end position="93"/>
    </location>
</feature>
<dbReference type="PANTHER" id="PTHR24136:SF15">
    <property type="entry name" value="ANK_REP_REGION DOMAIN-CONTAINING PROTEIN"/>
    <property type="match status" value="1"/>
</dbReference>
<feature type="repeat" description="ANK" evidence="4">
    <location>
        <begin position="170"/>
        <end position="202"/>
    </location>
</feature>
<dbReference type="Proteomes" id="UP000594261">
    <property type="component" value="Chromosome 7"/>
</dbReference>
<protein>
    <submittedName>
        <fullName evidence="6">Uncharacterized protein</fullName>
    </submittedName>
</protein>
<evidence type="ECO:0000256" key="5">
    <source>
        <dbReference type="SAM" id="MobiDB-lite"/>
    </source>
</evidence>
<dbReference type="SUPFAM" id="SSF48403">
    <property type="entry name" value="Ankyrin repeat"/>
    <property type="match status" value="1"/>
</dbReference>
<dbReference type="InterPro" id="IPR036770">
    <property type="entry name" value="Ankyrin_rpt-contain_sf"/>
</dbReference>
<dbReference type="EMBL" id="LRBV02000007">
    <property type="status" value="NOT_ANNOTATED_CDS"/>
    <property type="molecule type" value="Genomic_DNA"/>
</dbReference>
<name>A0A7N2M7Q7_QUELO</name>
<feature type="repeat" description="ANK" evidence="4">
    <location>
        <begin position="97"/>
        <end position="129"/>
    </location>
</feature>
<feature type="repeat" description="ANK" evidence="4">
    <location>
        <begin position="130"/>
        <end position="162"/>
    </location>
</feature>
<proteinExistence type="inferred from homology"/>
<dbReference type="EnsemblPlants" id="QL07p042294:mrna">
    <property type="protein sequence ID" value="QL07p042294:mrna"/>
    <property type="gene ID" value="QL07p042294"/>
</dbReference>
<evidence type="ECO:0000256" key="1">
    <source>
        <dbReference type="ARBA" id="ARBA00005949"/>
    </source>
</evidence>
<dbReference type="GO" id="GO:0016567">
    <property type="term" value="P:protein ubiquitination"/>
    <property type="evidence" value="ECO:0007669"/>
    <property type="project" value="TreeGrafter"/>
</dbReference>
<sequence>MAVPGRRNGMIEDDEDIEENGLFEEEGLVELDDETPPHLRDLAAATQLGDLEALRLALESSNSTDTSSPYKSKVEDEVLGSRPTDNLTGSIDEPVEDGDTALHLACLYGHLPCVQLLLERGASLEAKDEDGAIPLHDACAGGFIEIAQLLLNFSNDSEIVKRMLESVDVEGDTPLHHAGRGEHVDVIRFLLASGASPTNTNSYGKTPSELADQNTEARRILEAAAAAVASE</sequence>
<evidence type="ECO:0000256" key="4">
    <source>
        <dbReference type="PROSITE-ProRule" id="PRU00023"/>
    </source>
</evidence>
<dbReference type="InterPro" id="IPR002110">
    <property type="entry name" value="Ankyrin_rpt"/>
</dbReference>
<dbReference type="GO" id="GO:0045732">
    <property type="term" value="P:positive regulation of protein catabolic process"/>
    <property type="evidence" value="ECO:0007669"/>
    <property type="project" value="TreeGrafter"/>
</dbReference>
<comment type="similarity">
    <text evidence="1">Belongs to the ankyrin SOCS box (ASB) family.</text>
</comment>
<dbReference type="Gramene" id="QL07p042294:mrna">
    <property type="protein sequence ID" value="QL07p042294:mrna"/>
    <property type="gene ID" value="QL07p042294"/>
</dbReference>
<keyword evidence="7" id="KW-1185">Reference proteome</keyword>
<evidence type="ECO:0000256" key="3">
    <source>
        <dbReference type="ARBA" id="ARBA00023043"/>
    </source>
</evidence>
<evidence type="ECO:0000313" key="6">
    <source>
        <dbReference type="EnsemblPlants" id="QL07p042294:mrna"/>
    </source>
</evidence>
<dbReference type="Gene3D" id="1.25.40.20">
    <property type="entry name" value="Ankyrin repeat-containing domain"/>
    <property type="match status" value="2"/>
</dbReference>
<evidence type="ECO:0000313" key="7">
    <source>
        <dbReference type="Proteomes" id="UP000594261"/>
    </source>
</evidence>
<evidence type="ECO:0000256" key="2">
    <source>
        <dbReference type="ARBA" id="ARBA00022737"/>
    </source>
</evidence>
<dbReference type="FunFam" id="1.25.40.20:FF:000316">
    <property type="entry name" value="BRCA1-associated RING domain protein 1"/>
    <property type="match status" value="1"/>
</dbReference>
<organism evidence="6 7">
    <name type="scientific">Quercus lobata</name>
    <name type="common">Valley oak</name>
    <dbReference type="NCBI Taxonomy" id="97700"/>
    <lineage>
        <taxon>Eukaryota</taxon>
        <taxon>Viridiplantae</taxon>
        <taxon>Streptophyta</taxon>
        <taxon>Embryophyta</taxon>
        <taxon>Tracheophyta</taxon>
        <taxon>Spermatophyta</taxon>
        <taxon>Magnoliopsida</taxon>
        <taxon>eudicotyledons</taxon>
        <taxon>Gunneridae</taxon>
        <taxon>Pentapetalae</taxon>
        <taxon>rosids</taxon>
        <taxon>fabids</taxon>
        <taxon>Fagales</taxon>
        <taxon>Fagaceae</taxon>
        <taxon>Quercus</taxon>
    </lineage>
</organism>
<dbReference type="InterPro" id="IPR051573">
    <property type="entry name" value="Ankyrin-SOCS_box_domain"/>
</dbReference>
<reference evidence="6" key="2">
    <citation type="submission" date="2021-01" db="UniProtKB">
        <authorList>
            <consortium name="EnsemblPlants"/>
        </authorList>
    </citation>
    <scope>IDENTIFICATION</scope>
</reference>
<dbReference type="PROSITE" id="PS50297">
    <property type="entry name" value="ANK_REP_REGION"/>
    <property type="match status" value="2"/>
</dbReference>
<keyword evidence="3 4" id="KW-0040">ANK repeat</keyword>
<dbReference type="InParanoid" id="A0A7N2M7Q7"/>
<keyword evidence="2" id="KW-0677">Repeat</keyword>
<dbReference type="SMART" id="SM00248">
    <property type="entry name" value="ANK"/>
    <property type="match status" value="3"/>
</dbReference>
<dbReference type="Pfam" id="PF12796">
    <property type="entry name" value="Ank_2"/>
    <property type="match status" value="2"/>
</dbReference>
<dbReference type="OMA" id="CRNNLLG"/>
<reference evidence="6 7" key="1">
    <citation type="journal article" date="2016" name="G3 (Bethesda)">
        <title>First Draft Assembly and Annotation of the Genome of a California Endemic Oak Quercus lobata Nee (Fagaceae).</title>
        <authorList>
            <person name="Sork V.L."/>
            <person name="Fitz-Gibbon S.T."/>
            <person name="Puiu D."/>
            <person name="Crepeau M."/>
            <person name="Gugger P.F."/>
            <person name="Sherman R."/>
            <person name="Stevens K."/>
            <person name="Langley C.H."/>
            <person name="Pellegrini M."/>
            <person name="Salzberg S.L."/>
        </authorList>
    </citation>
    <scope>NUCLEOTIDE SEQUENCE [LARGE SCALE GENOMIC DNA]</scope>
    <source>
        <strain evidence="6 7">cv. SW786</strain>
    </source>
</reference>
<feature type="compositionally biased region" description="Polar residues" evidence="5">
    <location>
        <begin position="60"/>
        <end position="70"/>
    </location>
</feature>